<organism evidence="1 2">
    <name type="scientific">Iris pallida</name>
    <name type="common">Sweet iris</name>
    <dbReference type="NCBI Taxonomy" id="29817"/>
    <lineage>
        <taxon>Eukaryota</taxon>
        <taxon>Viridiplantae</taxon>
        <taxon>Streptophyta</taxon>
        <taxon>Embryophyta</taxon>
        <taxon>Tracheophyta</taxon>
        <taxon>Spermatophyta</taxon>
        <taxon>Magnoliopsida</taxon>
        <taxon>Liliopsida</taxon>
        <taxon>Asparagales</taxon>
        <taxon>Iridaceae</taxon>
        <taxon>Iridoideae</taxon>
        <taxon>Irideae</taxon>
        <taxon>Iris</taxon>
    </lineage>
</organism>
<gene>
    <name evidence="1" type="ORF">M6B38_317960</name>
</gene>
<accession>A0AAX6HD77</accession>
<reference evidence="1" key="1">
    <citation type="journal article" date="2023" name="GigaByte">
        <title>Genome assembly of the bearded iris, Iris pallida Lam.</title>
        <authorList>
            <person name="Bruccoleri R.E."/>
            <person name="Oakeley E.J."/>
            <person name="Faust A.M.E."/>
            <person name="Altorfer M."/>
            <person name="Dessus-Babus S."/>
            <person name="Burckhardt D."/>
            <person name="Oertli M."/>
            <person name="Naumann U."/>
            <person name="Petersen F."/>
            <person name="Wong J."/>
        </authorList>
    </citation>
    <scope>NUCLEOTIDE SEQUENCE</scope>
    <source>
        <strain evidence="1">GSM-AAB239-AS_SAM_17_03QT</strain>
    </source>
</reference>
<evidence type="ECO:0000313" key="2">
    <source>
        <dbReference type="Proteomes" id="UP001140949"/>
    </source>
</evidence>
<proteinExistence type="predicted"/>
<sequence>MATTGGALIVGDFFQAAHDVTLTLDFEAATMAASHHSTTCGGAIFPATARVGSTAMISSFSGNNGYDEPQRQLPLHPSGDGVPFKARRVFQPTTPIHRPAVDRHRSSLAFPVSPILHTRRDLELIVHLGFFAAPFPIRRTHRDYIFGI</sequence>
<dbReference type="Proteomes" id="UP001140949">
    <property type="component" value="Unassembled WGS sequence"/>
</dbReference>
<keyword evidence="2" id="KW-1185">Reference proteome</keyword>
<dbReference type="EMBL" id="JANAVB010010600">
    <property type="protein sequence ID" value="KAJ6838541.1"/>
    <property type="molecule type" value="Genomic_DNA"/>
</dbReference>
<protein>
    <submittedName>
        <fullName evidence="1">Uncharacterized protein</fullName>
    </submittedName>
</protein>
<comment type="caution">
    <text evidence="1">The sequence shown here is derived from an EMBL/GenBank/DDBJ whole genome shotgun (WGS) entry which is preliminary data.</text>
</comment>
<reference evidence="1" key="2">
    <citation type="submission" date="2023-04" db="EMBL/GenBank/DDBJ databases">
        <authorList>
            <person name="Bruccoleri R.E."/>
            <person name="Oakeley E.J."/>
            <person name="Faust A.-M."/>
            <person name="Dessus-Babus S."/>
            <person name="Altorfer M."/>
            <person name="Burckhardt D."/>
            <person name="Oertli M."/>
            <person name="Naumann U."/>
            <person name="Petersen F."/>
            <person name="Wong J."/>
        </authorList>
    </citation>
    <scope>NUCLEOTIDE SEQUENCE</scope>
    <source>
        <strain evidence="1">GSM-AAB239-AS_SAM_17_03QT</strain>
        <tissue evidence="1">Leaf</tissue>
    </source>
</reference>
<name>A0AAX6HD77_IRIPA</name>
<dbReference type="AlphaFoldDB" id="A0AAX6HD77"/>
<evidence type="ECO:0000313" key="1">
    <source>
        <dbReference type="EMBL" id="KAJ6838541.1"/>
    </source>
</evidence>